<evidence type="ECO:0000256" key="7">
    <source>
        <dbReference type="ARBA" id="ARBA00022840"/>
    </source>
</evidence>
<keyword evidence="5" id="KW-0028">Amino-acid biosynthesis</keyword>
<comment type="caution">
    <text evidence="9">The sequence shown here is derived from an EMBL/GenBank/DDBJ whole genome shotgun (WGS) entry which is preliminary data.</text>
</comment>
<feature type="domain" description="Arginosuccinate synthase C-terminal" evidence="8">
    <location>
        <begin position="57"/>
        <end position="131"/>
    </location>
</feature>
<organism evidence="9 10">
    <name type="scientific">Botrytis byssoidea</name>
    <dbReference type="NCBI Taxonomy" id="139641"/>
    <lineage>
        <taxon>Eukaryota</taxon>
        <taxon>Fungi</taxon>
        <taxon>Dikarya</taxon>
        <taxon>Ascomycota</taxon>
        <taxon>Pezizomycotina</taxon>
        <taxon>Leotiomycetes</taxon>
        <taxon>Helotiales</taxon>
        <taxon>Sclerotiniaceae</taxon>
        <taxon>Botrytis</taxon>
    </lineage>
</organism>
<evidence type="ECO:0000259" key="8">
    <source>
        <dbReference type="Pfam" id="PF20979"/>
    </source>
</evidence>
<evidence type="ECO:0000256" key="2">
    <source>
        <dbReference type="ARBA" id="ARBA00012286"/>
    </source>
</evidence>
<keyword evidence="6" id="KW-0547">Nucleotide-binding</keyword>
<comment type="pathway">
    <text evidence="1">Amino-acid biosynthesis; L-arginine biosynthesis; L-arginine from L-ornithine and carbamoyl phosphate: step 2/3.</text>
</comment>
<dbReference type="SUPFAM" id="SSF69864">
    <property type="entry name" value="Argininosuccinate synthetase, C-terminal domain"/>
    <property type="match status" value="1"/>
</dbReference>
<proteinExistence type="predicted"/>
<evidence type="ECO:0000256" key="6">
    <source>
        <dbReference type="ARBA" id="ARBA00022741"/>
    </source>
</evidence>
<sequence length="237" mass="26558">MQLTNSLPRFNNFIRRLGYPGKFGSPYPQSVVSQEKKAEELSVAGLSIMSKGKLSGNKNLWCREFEDSLLDDPEGFSIPENAYDWTRRYKEHATQELALGFENGNLISVDGKKLTLIRAIALLDNEHRSEGSAAIIMEALRSLEIATLESKTLKLKQQLEQKWTREAIAGHWGSACHNMCDVAIAASLNGVGGTVTYVIDSMRFLPYAIKAQNPSYVRDQDQWERAQQGLGEVRSMM</sequence>
<evidence type="ECO:0000313" key="10">
    <source>
        <dbReference type="Proteomes" id="UP000710849"/>
    </source>
</evidence>
<dbReference type="EMBL" id="RCSW01000001">
    <property type="protein sequence ID" value="KAF7955011.1"/>
    <property type="molecule type" value="Genomic_DNA"/>
</dbReference>
<dbReference type="EC" id="6.3.4.5" evidence="2"/>
<keyword evidence="10" id="KW-1185">Reference proteome</keyword>
<dbReference type="GO" id="GO:0000050">
    <property type="term" value="P:urea cycle"/>
    <property type="evidence" value="ECO:0007669"/>
    <property type="project" value="TreeGrafter"/>
</dbReference>
<dbReference type="PANTHER" id="PTHR11587">
    <property type="entry name" value="ARGININOSUCCINATE SYNTHASE"/>
    <property type="match status" value="1"/>
</dbReference>
<dbReference type="Pfam" id="PF20979">
    <property type="entry name" value="Arginosuc_syn_C"/>
    <property type="match status" value="1"/>
</dbReference>
<evidence type="ECO:0000256" key="5">
    <source>
        <dbReference type="ARBA" id="ARBA00022605"/>
    </source>
</evidence>
<evidence type="ECO:0000256" key="3">
    <source>
        <dbReference type="ARBA" id="ARBA00022571"/>
    </source>
</evidence>
<dbReference type="GO" id="GO:0004055">
    <property type="term" value="F:argininosuccinate synthase activity"/>
    <property type="evidence" value="ECO:0007669"/>
    <property type="project" value="UniProtKB-EC"/>
</dbReference>
<evidence type="ECO:0000313" key="9">
    <source>
        <dbReference type="EMBL" id="KAF7955011.1"/>
    </source>
</evidence>
<reference evidence="9 10" key="1">
    <citation type="journal article" date="2020" name="Genome Biol. Evol.">
        <title>Comparative genomics of Sclerotiniaceae.</title>
        <authorList>
            <person name="Valero Jimenez C.A."/>
            <person name="Steentjes M."/>
            <person name="Scholten O.E."/>
            <person name="Van Kan J.A.L."/>
        </authorList>
    </citation>
    <scope>NUCLEOTIDE SEQUENCE [LARGE SCALE GENOMIC DNA]</scope>
    <source>
        <strain evidence="9 10">MUCL 94</strain>
    </source>
</reference>
<keyword evidence="3" id="KW-0055">Arginine biosynthesis</keyword>
<gene>
    <name evidence="9" type="ORF">EAE97_000270</name>
</gene>
<dbReference type="GO" id="GO:0006526">
    <property type="term" value="P:L-arginine biosynthetic process"/>
    <property type="evidence" value="ECO:0007669"/>
    <property type="project" value="UniProtKB-KW"/>
</dbReference>
<evidence type="ECO:0000256" key="1">
    <source>
        <dbReference type="ARBA" id="ARBA00004967"/>
    </source>
</evidence>
<dbReference type="RefSeq" id="XP_038738141.1">
    <property type="nucleotide sequence ID" value="XM_038870780.1"/>
</dbReference>
<name>A0A9P5IYV6_9HELO</name>
<dbReference type="PANTHER" id="PTHR11587:SF2">
    <property type="entry name" value="ARGININOSUCCINATE SYNTHASE"/>
    <property type="match status" value="1"/>
</dbReference>
<accession>A0A9P5IYV6</accession>
<dbReference type="Gene3D" id="3.90.1260.10">
    <property type="entry name" value="Argininosuccinate synthetase, chain A, domain 2"/>
    <property type="match status" value="2"/>
</dbReference>
<dbReference type="GO" id="GO:0005524">
    <property type="term" value="F:ATP binding"/>
    <property type="evidence" value="ECO:0007669"/>
    <property type="project" value="UniProtKB-KW"/>
</dbReference>
<protein>
    <recommendedName>
        <fullName evidence="2">argininosuccinate synthase</fullName>
        <ecNumber evidence="2">6.3.4.5</ecNumber>
    </recommendedName>
</protein>
<dbReference type="AlphaFoldDB" id="A0A9P5IYV6"/>
<keyword evidence="4" id="KW-0436">Ligase</keyword>
<dbReference type="InterPro" id="IPR024074">
    <property type="entry name" value="AS_cat/multimer_dom_body"/>
</dbReference>
<evidence type="ECO:0000256" key="4">
    <source>
        <dbReference type="ARBA" id="ARBA00022598"/>
    </source>
</evidence>
<dbReference type="InterPro" id="IPR048268">
    <property type="entry name" value="Arginosuc_syn_C"/>
</dbReference>
<dbReference type="GO" id="GO:0005737">
    <property type="term" value="C:cytoplasm"/>
    <property type="evidence" value="ECO:0007669"/>
    <property type="project" value="TreeGrafter"/>
</dbReference>
<dbReference type="InterPro" id="IPR001518">
    <property type="entry name" value="Arginosuc_synth"/>
</dbReference>
<dbReference type="Proteomes" id="UP000710849">
    <property type="component" value="Unassembled WGS sequence"/>
</dbReference>
<dbReference type="GeneID" id="62143859"/>
<keyword evidence="7" id="KW-0067">ATP-binding</keyword>
<dbReference type="GO" id="GO:0000053">
    <property type="term" value="P:argininosuccinate metabolic process"/>
    <property type="evidence" value="ECO:0007669"/>
    <property type="project" value="TreeGrafter"/>
</dbReference>